<feature type="signal peptide" evidence="4">
    <location>
        <begin position="1"/>
        <end position="17"/>
    </location>
</feature>
<dbReference type="AlphaFoldDB" id="A0A081AVP0"/>
<sequence>MVKLFCVLVGAAGSAFPVDIDASQSVGDLKEAIKEKNEDITCAARRLNLYLATKGDDAWMTNDEADSVSDVDGLPHLGVPQAKLRRVGLSEEKMVEVDEDDEAAGNGLVNVLVVVPTKEVVVPVL</sequence>
<organism evidence="6 7">
    <name type="scientific">Phytophthora nicotianae P1976</name>
    <dbReference type="NCBI Taxonomy" id="1317066"/>
    <lineage>
        <taxon>Eukaryota</taxon>
        <taxon>Sar</taxon>
        <taxon>Stramenopiles</taxon>
        <taxon>Oomycota</taxon>
        <taxon>Peronosporomycetes</taxon>
        <taxon>Peronosporales</taxon>
        <taxon>Peronosporaceae</taxon>
        <taxon>Phytophthora</taxon>
    </lineage>
</organism>
<name>A0A081AVP0_PHYNI</name>
<dbReference type="InterPro" id="IPR045379">
    <property type="entry name" value="Crinkler_N"/>
</dbReference>
<evidence type="ECO:0000256" key="1">
    <source>
        <dbReference type="ARBA" id="ARBA00004340"/>
    </source>
</evidence>
<dbReference type="EMBL" id="ANJA01000598">
    <property type="protein sequence ID" value="ETO82951.1"/>
    <property type="molecule type" value="Genomic_DNA"/>
</dbReference>
<evidence type="ECO:0000313" key="7">
    <source>
        <dbReference type="Proteomes" id="UP000028582"/>
    </source>
</evidence>
<comment type="subcellular location">
    <subcellularLocation>
        <location evidence="1">Host cell</location>
    </subcellularLocation>
    <subcellularLocation>
        <location evidence="2">Secreted</location>
    </subcellularLocation>
</comment>
<dbReference type="GO" id="GO:0005576">
    <property type="term" value="C:extracellular region"/>
    <property type="evidence" value="ECO:0007669"/>
    <property type="project" value="UniProtKB-SubCell"/>
</dbReference>
<dbReference type="OrthoDB" id="92405at2759"/>
<reference evidence="6 7" key="1">
    <citation type="submission" date="2013-11" db="EMBL/GenBank/DDBJ databases">
        <title>The Genome Sequence of Phytophthora parasitica P1976.</title>
        <authorList>
            <consortium name="The Broad Institute Genomics Platform"/>
            <person name="Russ C."/>
            <person name="Tyler B."/>
            <person name="Panabieres F."/>
            <person name="Shan W."/>
            <person name="Tripathy S."/>
            <person name="Grunwald N."/>
            <person name="Machado M."/>
            <person name="Johnson C.S."/>
            <person name="Walker B."/>
            <person name="Young S."/>
            <person name="Zeng Q."/>
            <person name="Gargeya S."/>
            <person name="Fitzgerald M."/>
            <person name="Haas B."/>
            <person name="Abouelleil A."/>
            <person name="Allen A.W."/>
            <person name="Alvarado L."/>
            <person name="Arachchi H.M."/>
            <person name="Berlin A.M."/>
            <person name="Chapman S.B."/>
            <person name="Gainer-Dewar J."/>
            <person name="Goldberg J."/>
            <person name="Griggs A."/>
            <person name="Gujja S."/>
            <person name="Hansen M."/>
            <person name="Howarth C."/>
            <person name="Imamovic A."/>
            <person name="Ireland A."/>
            <person name="Larimer J."/>
            <person name="McCowan C."/>
            <person name="Murphy C."/>
            <person name="Pearson M."/>
            <person name="Poon T.W."/>
            <person name="Priest M."/>
            <person name="Roberts A."/>
            <person name="Saif S."/>
            <person name="Shea T."/>
            <person name="Sisk P."/>
            <person name="Sykes S."/>
            <person name="Wortman J."/>
            <person name="Nusbaum C."/>
            <person name="Birren B."/>
        </authorList>
    </citation>
    <scope>NUCLEOTIDE SEQUENCE [LARGE SCALE GENOMIC DNA]</scope>
    <source>
        <strain evidence="6 7">P1976</strain>
    </source>
</reference>
<gene>
    <name evidence="6" type="ORF">F444_02960</name>
</gene>
<evidence type="ECO:0000256" key="4">
    <source>
        <dbReference type="SAM" id="SignalP"/>
    </source>
</evidence>
<dbReference type="Proteomes" id="UP000028582">
    <property type="component" value="Unassembled WGS sequence"/>
</dbReference>
<evidence type="ECO:0000256" key="2">
    <source>
        <dbReference type="ARBA" id="ARBA00004613"/>
    </source>
</evidence>
<comment type="caution">
    <text evidence="6">The sequence shown here is derived from an EMBL/GenBank/DDBJ whole genome shotgun (WGS) entry which is preliminary data.</text>
</comment>
<accession>A0A081AVP0</accession>
<evidence type="ECO:0000259" key="5">
    <source>
        <dbReference type="Pfam" id="PF20147"/>
    </source>
</evidence>
<evidence type="ECO:0000256" key="3">
    <source>
        <dbReference type="ARBA" id="ARBA00022525"/>
    </source>
</evidence>
<keyword evidence="4" id="KW-0732">Signal</keyword>
<protein>
    <recommendedName>
        <fullName evidence="5">Crinkler effector protein N-terminal domain-containing protein</fullName>
    </recommendedName>
</protein>
<dbReference type="Pfam" id="PF20147">
    <property type="entry name" value="Crinkler"/>
    <property type="match status" value="1"/>
</dbReference>
<evidence type="ECO:0000313" key="6">
    <source>
        <dbReference type="EMBL" id="ETO82951.1"/>
    </source>
</evidence>
<feature type="domain" description="Crinkler effector protein N-terminal" evidence="5">
    <location>
        <begin position="2"/>
        <end position="77"/>
    </location>
</feature>
<feature type="chain" id="PRO_5001754614" description="Crinkler effector protein N-terminal domain-containing protein" evidence="4">
    <location>
        <begin position="18"/>
        <end position="125"/>
    </location>
</feature>
<keyword evidence="3" id="KW-0964">Secreted</keyword>
<dbReference type="GO" id="GO:0043657">
    <property type="term" value="C:host cell"/>
    <property type="evidence" value="ECO:0007669"/>
    <property type="project" value="UniProtKB-SubCell"/>
</dbReference>
<proteinExistence type="predicted"/>